<dbReference type="EMBL" id="CP014136">
    <property type="protein sequence ID" value="ATA19219.1"/>
    <property type="molecule type" value="Genomic_DNA"/>
</dbReference>
<protein>
    <submittedName>
        <fullName evidence="7">Pilin</fullName>
    </submittedName>
</protein>
<keyword evidence="8" id="KW-1185">Reference proteome</keyword>
<evidence type="ECO:0000256" key="2">
    <source>
        <dbReference type="ARBA" id="ARBA00006671"/>
    </source>
</evidence>
<dbReference type="KEGG" id="gqu:AWC35_07595"/>
<evidence type="ECO:0000256" key="4">
    <source>
        <dbReference type="ARBA" id="ARBA00023263"/>
    </source>
</evidence>
<keyword evidence="3 5" id="KW-0732">Signal</keyword>
<evidence type="ECO:0000256" key="1">
    <source>
        <dbReference type="ARBA" id="ARBA00004561"/>
    </source>
</evidence>
<dbReference type="InterPro" id="IPR036937">
    <property type="entry name" value="Adhesion_dom_fimbrial_sf"/>
</dbReference>
<proteinExistence type="inferred from homology"/>
<dbReference type="RefSeq" id="WP_095845826.1">
    <property type="nucleotide sequence ID" value="NZ_CP014136.1"/>
</dbReference>
<evidence type="ECO:0000313" key="8">
    <source>
        <dbReference type="Proteomes" id="UP000217182"/>
    </source>
</evidence>
<accession>A0A250AZ47</accession>
<dbReference type="PANTHER" id="PTHR33420">
    <property type="entry name" value="FIMBRIAL SUBUNIT ELFA-RELATED"/>
    <property type="match status" value="1"/>
</dbReference>
<feature type="signal peptide" evidence="5">
    <location>
        <begin position="1"/>
        <end position="26"/>
    </location>
</feature>
<feature type="domain" description="Fimbrial-type adhesion" evidence="6">
    <location>
        <begin position="37"/>
        <end position="180"/>
    </location>
</feature>
<comment type="similarity">
    <text evidence="2">Belongs to the fimbrial protein family.</text>
</comment>
<gene>
    <name evidence="7" type="ORF">AWC35_07595</name>
</gene>
<dbReference type="Proteomes" id="UP000217182">
    <property type="component" value="Chromosome"/>
</dbReference>
<dbReference type="Gene3D" id="2.60.40.1090">
    <property type="entry name" value="Fimbrial-type adhesion domain"/>
    <property type="match status" value="1"/>
</dbReference>
<evidence type="ECO:0000259" key="6">
    <source>
        <dbReference type="Pfam" id="PF00419"/>
    </source>
</evidence>
<dbReference type="InterPro" id="IPR008966">
    <property type="entry name" value="Adhesion_dom_sf"/>
</dbReference>
<dbReference type="PANTHER" id="PTHR33420:SF12">
    <property type="entry name" value="FIMBRIN-LIKE PROTEIN FIMI-RELATED"/>
    <property type="match status" value="1"/>
</dbReference>
<reference evidence="7 8" key="1">
    <citation type="submission" date="2016-01" db="EMBL/GenBank/DDBJ databases">
        <authorList>
            <person name="Oliw E.H."/>
        </authorList>
    </citation>
    <scope>NUCLEOTIDE SEQUENCE [LARGE SCALE GENOMIC DNA]</scope>
    <source>
        <strain evidence="7 8">FRB97</strain>
    </source>
</reference>
<evidence type="ECO:0000256" key="3">
    <source>
        <dbReference type="ARBA" id="ARBA00022729"/>
    </source>
</evidence>
<dbReference type="InterPro" id="IPR000259">
    <property type="entry name" value="Adhesion_dom_fimbrial"/>
</dbReference>
<evidence type="ECO:0000256" key="5">
    <source>
        <dbReference type="SAM" id="SignalP"/>
    </source>
</evidence>
<evidence type="ECO:0000313" key="7">
    <source>
        <dbReference type="EMBL" id="ATA19219.1"/>
    </source>
</evidence>
<sequence length="181" mass="19508">MFLQGSKAGVTPFILMLALVSAPGGAAPALQGWGRVNMQGAIIDTACAIAAGSREQTIDMETLPVGQIMRDGQGLTKPFSIELINCVLERAGNKPNWKNFQVTFDGHADGDLFGVQGEARGIGLKITDNNGHVVIPGVPLPMEEIEPGNMTLNYFMTLIPNHQPLKAGTYFSTVRFKLDYF</sequence>
<dbReference type="GO" id="GO:0009289">
    <property type="term" value="C:pilus"/>
    <property type="evidence" value="ECO:0007669"/>
    <property type="project" value="UniProtKB-SubCell"/>
</dbReference>
<dbReference type="Pfam" id="PF00419">
    <property type="entry name" value="Fimbrial"/>
    <property type="match status" value="1"/>
</dbReference>
<dbReference type="OrthoDB" id="6986861at2"/>
<dbReference type="AlphaFoldDB" id="A0A250AZ47"/>
<feature type="chain" id="PRO_5012874251" evidence="5">
    <location>
        <begin position="27"/>
        <end position="181"/>
    </location>
</feature>
<name>A0A250AZ47_9GAMM</name>
<comment type="subcellular location">
    <subcellularLocation>
        <location evidence="1">Fimbrium</location>
    </subcellularLocation>
</comment>
<dbReference type="SUPFAM" id="SSF49401">
    <property type="entry name" value="Bacterial adhesins"/>
    <property type="match status" value="1"/>
</dbReference>
<organism evidence="7 8">
    <name type="scientific">Gibbsiella quercinecans</name>
    <dbReference type="NCBI Taxonomy" id="929813"/>
    <lineage>
        <taxon>Bacteria</taxon>
        <taxon>Pseudomonadati</taxon>
        <taxon>Pseudomonadota</taxon>
        <taxon>Gammaproteobacteria</taxon>
        <taxon>Enterobacterales</taxon>
        <taxon>Yersiniaceae</taxon>
        <taxon>Gibbsiella</taxon>
    </lineage>
</organism>
<dbReference type="GO" id="GO:0043709">
    <property type="term" value="P:cell adhesion involved in single-species biofilm formation"/>
    <property type="evidence" value="ECO:0007669"/>
    <property type="project" value="TreeGrafter"/>
</dbReference>
<dbReference type="InterPro" id="IPR050263">
    <property type="entry name" value="Bact_Fimbrial_Adh_Pro"/>
</dbReference>
<keyword evidence="4" id="KW-0281">Fimbrium</keyword>